<protein>
    <submittedName>
        <fullName evidence="1">Uncharacterized protein</fullName>
    </submittedName>
</protein>
<keyword evidence="2" id="KW-1185">Reference proteome</keyword>
<evidence type="ECO:0000313" key="2">
    <source>
        <dbReference type="Proteomes" id="UP000314982"/>
    </source>
</evidence>
<evidence type="ECO:0000313" key="1">
    <source>
        <dbReference type="Ensembl" id="ENSHHUP00000006116.1"/>
    </source>
</evidence>
<accession>A0A4W5K2C8</accession>
<dbReference type="Ensembl" id="ENSHHUT00000006299.1">
    <property type="protein sequence ID" value="ENSHHUP00000006116.1"/>
    <property type="gene ID" value="ENSHHUG00000003780.1"/>
</dbReference>
<dbReference type="Proteomes" id="UP000314982">
    <property type="component" value="Unassembled WGS sequence"/>
</dbReference>
<organism evidence="1 2">
    <name type="scientific">Hucho hucho</name>
    <name type="common">huchen</name>
    <dbReference type="NCBI Taxonomy" id="62062"/>
    <lineage>
        <taxon>Eukaryota</taxon>
        <taxon>Metazoa</taxon>
        <taxon>Chordata</taxon>
        <taxon>Craniata</taxon>
        <taxon>Vertebrata</taxon>
        <taxon>Euteleostomi</taxon>
        <taxon>Actinopterygii</taxon>
        <taxon>Neopterygii</taxon>
        <taxon>Teleostei</taxon>
        <taxon>Protacanthopterygii</taxon>
        <taxon>Salmoniformes</taxon>
        <taxon>Salmonidae</taxon>
        <taxon>Salmoninae</taxon>
        <taxon>Hucho</taxon>
    </lineage>
</organism>
<reference evidence="1" key="2">
    <citation type="submission" date="2025-08" db="UniProtKB">
        <authorList>
            <consortium name="Ensembl"/>
        </authorList>
    </citation>
    <scope>IDENTIFICATION</scope>
</reference>
<reference evidence="2" key="1">
    <citation type="submission" date="2018-06" db="EMBL/GenBank/DDBJ databases">
        <title>Genome assembly of Danube salmon.</title>
        <authorList>
            <person name="Macqueen D.J."/>
            <person name="Gundappa M.K."/>
        </authorList>
    </citation>
    <scope>NUCLEOTIDE SEQUENCE [LARGE SCALE GENOMIC DNA]</scope>
</reference>
<reference evidence="1" key="3">
    <citation type="submission" date="2025-09" db="UniProtKB">
        <authorList>
            <consortium name="Ensembl"/>
        </authorList>
    </citation>
    <scope>IDENTIFICATION</scope>
</reference>
<dbReference type="AlphaFoldDB" id="A0A4W5K2C8"/>
<sequence length="96" mass="11148">MVFSALILHDYFWFPSRDNILQQEGDRKEDIIKMLEDSPALLEADDIEDLFSLAQYYWSKTPLSLRKVKYCYGAMLTTADMGRCSLQLTWGAAHYS</sequence>
<name>A0A4W5K2C8_9TELE</name>
<proteinExistence type="predicted"/>
<dbReference type="STRING" id="62062.ENSHHUP00000006116"/>